<dbReference type="Gene3D" id="3.40.50.300">
    <property type="entry name" value="P-loop containing nucleotide triphosphate hydrolases"/>
    <property type="match status" value="2"/>
</dbReference>
<proteinExistence type="predicted"/>
<dbReference type="SUPFAM" id="SSF75712">
    <property type="entry name" value="Rad50 coiled-coil Zn hook"/>
    <property type="match status" value="1"/>
</dbReference>
<keyword evidence="3" id="KW-0378">Hydrolase</keyword>
<dbReference type="PANTHER" id="PTHR32114">
    <property type="entry name" value="ABC TRANSPORTER ABCH.3"/>
    <property type="match status" value="1"/>
</dbReference>
<dbReference type="Gene3D" id="1.10.287.510">
    <property type="entry name" value="Helix hairpin bin"/>
    <property type="match status" value="1"/>
</dbReference>
<evidence type="ECO:0000256" key="1">
    <source>
        <dbReference type="SAM" id="Coils"/>
    </source>
</evidence>
<name>A0A6J5KWP2_9CAUD</name>
<keyword evidence="3" id="KW-0255">Endonuclease</keyword>
<organism evidence="3">
    <name type="scientific">uncultured Caudovirales phage</name>
    <dbReference type="NCBI Taxonomy" id="2100421"/>
    <lineage>
        <taxon>Viruses</taxon>
        <taxon>Duplodnaviria</taxon>
        <taxon>Heunggongvirae</taxon>
        <taxon>Uroviricota</taxon>
        <taxon>Caudoviricetes</taxon>
        <taxon>Peduoviridae</taxon>
        <taxon>Maltschvirus</taxon>
        <taxon>Maltschvirus maltsch</taxon>
    </lineage>
</organism>
<dbReference type="InterPro" id="IPR027417">
    <property type="entry name" value="P-loop_NTPase"/>
</dbReference>
<reference evidence="3" key="1">
    <citation type="submission" date="2020-04" db="EMBL/GenBank/DDBJ databases">
        <authorList>
            <person name="Chiriac C."/>
            <person name="Salcher M."/>
            <person name="Ghai R."/>
            <person name="Kavagutti S V."/>
        </authorList>
    </citation>
    <scope>NUCLEOTIDE SEQUENCE</scope>
</reference>
<feature type="domain" description="RecF/RecN/SMC N-terminal" evidence="2">
    <location>
        <begin position="22"/>
        <end position="561"/>
    </location>
</feature>
<dbReference type="PANTHER" id="PTHR32114:SF2">
    <property type="entry name" value="ABC TRANSPORTER ABCH.3"/>
    <property type="match status" value="1"/>
</dbReference>
<feature type="coiled-coil region" evidence="1">
    <location>
        <begin position="352"/>
        <end position="386"/>
    </location>
</feature>
<keyword evidence="1" id="KW-0175">Coiled coil</keyword>
<dbReference type="InterPro" id="IPR003395">
    <property type="entry name" value="RecF/RecN/SMC_N"/>
</dbReference>
<feature type="coiled-coil region" evidence="1">
    <location>
        <begin position="209"/>
        <end position="274"/>
    </location>
</feature>
<dbReference type="EMBL" id="LR796186">
    <property type="protein sequence ID" value="CAB4125313.1"/>
    <property type="molecule type" value="Genomic_DNA"/>
</dbReference>
<dbReference type="SUPFAM" id="SSF52540">
    <property type="entry name" value="P-loop containing nucleoside triphosphate hydrolases"/>
    <property type="match status" value="1"/>
</dbReference>
<evidence type="ECO:0000259" key="2">
    <source>
        <dbReference type="Pfam" id="PF02463"/>
    </source>
</evidence>
<gene>
    <name evidence="3" type="ORF">UFOVP58_108</name>
</gene>
<dbReference type="Pfam" id="PF02463">
    <property type="entry name" value="SMC_N"/>
    <property type="match status" value="1"/>
</dbReference>
<keyword evidence="3" id="KW-0540">Nuclease</keyword>
<evidence type="ECO:0000313" key="3">
    <source>
        <dbReference type="EMBL" id="CAB4125313.1"/>
    </source>
</evidence>
<dbReference type="GO" id="GO:0004519">
    <property type="term" value="F:endonuclease activity"/>
    <property type="evidence" value="ECO:0007669"/>
    <property type="project" value="UniProtKB-KW"/>
</dbReference>
<protein>
    <submittedName>
        <fullName evidence="3">Endonuclease subunit</fullName>
    </submittedName>
</protein>
<accession>A0A6J5KWP2</accession>
<sequence length="573" mass="65039">MIIFQKLTYRNLLSTGNAPNTILLNKSRTTLVVGKNGEGKSTMLDALCFVLFGRPFRDINKPQLINSINGKNCLVEIEFNINNHQYRVVRGLKPAVFEIYIDDVMLSQDAAGKDYQKILEQQILHLNYKTFTQVVILGSASFVPFMQMKSNDRREVVEEILDIRIFSTMNSMLKDRVGETKAEIARIETAINLIKEKASAQTKLIKTLSSAKEDIIKNLEQKVNQVNSDLQKTVADKGILESDIEKLTQDSKKLETVRADFKKADTLKSKLEENISMVDETKSFFENNDQCPSCDQGIAHDHKSIKVAALQESLNENRSKIVSLDTCLSKLLVKLETLNSIVSSMTSKNIEYSALNNTESILSKQLRDLNKEIESHRLDVSDVNAEKQILKTLANDAIEMINTKTELLEEKALQDISSLLLKDTGIKTAIIREYLPIMNKLINKYLNVMDSYVKFELDESFNEVIKSRFRDEFTYASFSEGEKQKIDLALLFTWRQIAKMKNSANTNLLLFDEIMDSSLDAAGTDSFMALLDQFSEGTNIFVISHKGDVLVDKFHSLIRFEKKNDFSVIAQKP</sequence>